<keyword evidence="10" id="KW-0282">Flagellum</keyword>
<feature type="transmembrane region" description="Helical" evidence="9">
    <location>
        <begin position="51"/>
        <end position="70"/>
    </location>
</feature>
<protein>
    <recommendedName>
        <fullName evidence="3 9">Flagellar biosynthetic protein FliQ</fullName>
    </recommendedName>
</protein>
<dbReference type="PANTHER" id="PTHR34040:SF2">
    <property type="entry name" value="FLAGELLAR BIOSYNTHETIC PROTEIN FLIQ"/>
    <property type="match status" value="1"/>
</dbReference>
<evidence type="ECO:0000256" key="3">
    <source>
        <dbReference type="ARBA" id="ARBA00021718"/>
    </source>
</evidence>
<dbReference type="InterPro" id="IPR006305">
    <property type="entry name" value="FliQ"/>
</dbReference>
<dbReference type="EMBL" id="AP025739">
    <property type="protein sequence ID" value="BDI32298.1"/>
    <property type="molecule type" value="Genomic_DNA"/>
</dbReference>
<keyword evidence="10" id="KW-0966">Cell projection</keyword>
<evidence type="ECO:0000256" key="4">
    <source>
        <dbReference type="ARBA" id="ARBA00022475"/>
    </source>
</evidence>
<keyword evidence="6 9" id="KW-1133">Transmembrane helix</keyword>
<evidence type="ECO:0000256" key="2">
    <source>
        <dbReference type="ARBA" id="ARBA00006156"/>
    </source>
</evidence>
<dbReference type="FunCoup" id="A0A402CXG0">
    <property type="interactions" value="117"/>
</dbReference>
<keyword evidence="8 9" id="KW-0975">Bacterial flagellum</keyword>
<feature type="transmembrane region" description="Helical" evidence="9">
    <location>
        <begin position="12"/>
        <end position="39"/>
    </location>
</feature>
<evidence type="ECO:0000256" key="6">
    <source>
        <dbReference type="ARBA" id="ARBA00022989"/>
    </source>
</evidence>
<sequence length="89" mass="9632">MDIAQVLDLARSAIVVVLQLTAPILVLTLVVGVLVSLFQAVTQIQEQTLSFVPKIVIMIGCIVVLGPWMLQSVVGFTTRMFSSLPTVIH</sequence>
<evidence type="ECO:0000256" key="1">
    <source>
        <dbReference type="ARBA" id="ARBA00004651"/>
    </source>
</evidence>
<evidence type="ECO:0000256" key="7">
    <source>
        <dbReference type="ARBA" id="ARBA00023136"/>
    </source>
</evidence>
<dbReference type="AlphaFoldDB" id="A0A402CXG0"/>
<dbReference type="InterPro" id="IPR002191">
    <property type="entry name" value="Bac_export_3"/>
</dbReference>
<dbReference type="GO" id="GO:0005886">
    <property type="term" value="C:plasma membrane"/>
    <property type="evidence" value="ECO:0007669"/>
    <property type="project" value="UniProtKB-SubCell"/>
</dbReference>
<name>A0A402CXG0_9BACT</name>
<evidence type="ECO:0000313" key="10">
    <source>
        <dbReference type="EMBL" id="BDI32298.1"/>
    </source>
</evidence>
<proteinExistence type="inferred from homology"/>
<keyword evidence="7 9" id="KW-0472">Membrane</keyword>
<accession>A0A402CXG0</accession>
<dbReference type="Proteomes" id="UP000287394">
    <property type="component" value="Chromosome"/>
</dbReference>
<dbReference type="NCBIfam" id="TIGR01402">
    <property type="entry name" value="fliQ"/>
    <property type="match status" value="1"/>
</dbReference>
<dbReference type="PANTHER" id="PTHR34040">
    <property type="entry name" value="FLAGELLAR BIOSYNTHETIC PROTEIN FLIQ"/>
    <property type="match status" value="1"/>
</dbReference>
<keyword evidence="11" id="KW-1185">Reference proteome</keyword>
<comment type="function">
    <text evidence="9">Role in flagellar biosynthesis.</text>
</comment>
<dbReference type="OrthoDB" id="9806440at2"/>
<dbReference type="KEGG" id="ccot:CCAX7_43490"/>
<reference evidence="10 11" key="1">
    <citation type="journal article" date="2019" name="Int. J. Syst. Evol. Microbiol.">
        <title>Capsulimonas corticalis gen. nov., sp. nov., an aerobic capsulated bacterium, of a novel bacterial order, Capsulimonadales ord. nov., of the class Armatimonadia of the phylum Armatimonadetes.</title>
        <authorList>
            <person name="Li J."/>
            <person name="Kudo C."/>
            <person name="Tonouchi A."/>
        </authorList>
    </citation>
    <scope>NUCLEOTIDE SEQUENCE [LARGE SCALE GENOMIC DNA]</scope>
    <source>
        <strain evidence="10 11">AX-7</strain>
    </source>
</reference>
<comment type="subcellular location">
    <subcellularLocation>
        <location evidence="1 9">Cell membrane</location>
        <topology evidence="1">Multi-pass membrane protein</topology>
    </subcellularLocation>
    <subcellularLocation>
        <location evidence="9">Bacterial flagellum basal body</location>
    </subcellularLocation>
</comment>
<evidence type="ECO:0000256" key="9">
    <source>
        <dbReference type="RuleBase" id="RU364090"/>
    </source>
</evidence>
<keyword evidence="10" id="KW-0969">Cilium</keyword>
<evidence type="ECO:0000256" key="8">
    <source>
        <dbReference type="ARBA" id="ARBA00023143"/>
    </source>
</evidence>
<dbReference type="GO" id="GO:0009425">
    <property type="term" value="C:bacterial-type flagellum basal body"/>
    <property type="evidence" value="ECO:0007669"/>
    <property type="project" value="UniProtKB-SubCell"/>
</dbReference>
<dbReference type="PIRSF" id="PIRSF004669">
    <property type="entry name" value="FliQ"/>
    <property type="match status" value="1"/>
</dbReference>
<dbReference type="Pfam" id="PF01313">
    <property type="entry name" value="Bac_export_3"/>
    <property type="match status" value="1"/>
</dbReference>
<evidence type="ECO:0000313" key="11">
    <source>
        <dbReference type="Proteomes" id="UP000287394"/>
    </source>
</evidence>
<dbReference type="GO" id="GO:0009306">
    <property type="term" value="P:protein secretion"/>
    <property type="evidence" value="ECO:0007669"/>
    <property type="project" value="InterPro"/>
</dbReference>
<dbReference type="PRINTS" id="PR00952">
    <property type="entry name" value="TYPE3IMQPROT"/>
</dbReference>
<keyword evidence="4 9" id="KW-1003">Cell membrane</keyword>
<evidence type="ECO:0000256" key="5">
    <source>
        <dbReference type="ARBA" id="ARBA00022692"/>
    </source>
</evidence>
<gene>
    <name evidence="9 10" type="primary">fliQ</name>
    <name evidence="10" type="ORF">CCAX7_43490</name>
</gene>
<organism evidence="10 11">
    <name type="scientific">Capsulimonas corticalis</name>
    <dbReference type="NCBI Taxonomy" id="2219043"/>
    <lineage>
        <taxon>Bacteria</taxon>
        <taxon>Bacillati</taxon>
        <taxon>Armatimonadota</taxon>
        <taxon>Armatimonadia</taxon>
        <taxon>Capsulimonadales</taxon>
        <taxon>Capsulimonadaceae</taxon>
        <taxon>Capsulimonas</taxon>
    </lineage>
</organism>
<keyword evidence="5 9" id="KW-0812">Transmembrane</keyword>
<dbReference type="GO" id="GO:0044780">
    <property type="term" value="P:bacterial-type flagellum assembly"/>
    <property type="evidence" value="ECO:0007669"/>
    <property type="project" value="InterPro"/>
</dbReference>
<dbReference type="RefSeq" id="WP_119322019.1">
    <property type="nucleotide sequence ID" value="NZ_AP025739.1"/>
</dbReference>
<comment type="similarity">
    <text evidence="2 9">Belongs to the FliQ/MopD/SpaQ family.</text>
</comment>